<dbReference type="GO" id="GO:0005524">
    <property type="term" value="F:ATP binding"/>
    <property type="evidence" value="ECO:0007669"/>
    <property type="project" value="UniProtKB-KW"/>
</dbReference>
<feature type="region of interest" description="Disordered" evidence="4">
    <location>
        <begin position="1271"/>
        <end position="1312"/>
    </location>
</feature>
<feature type="compositionally biased region" description="Basic and acidic residues" evidence="4">
    <location>
        <begin position="106"/>
        <end position="125"/>
    </location>
</feature>
<dbReference type="InterPro" id="IPR017871">
    <property type="entry name" value="ABC_transporter-like_CS"/>
</dbReference>
<evidence type="ECO:0000259" key="6">
    <source>
        <dbReference type="PROSITE" id="PS50893"/>
    </source>
</evidence>
<protein>
    <submittedName>
        <fullName evidence="7">ABC transporter F family member 5</fullName>
    </submittedName>
</protein>
<keyword evidence="5" id="KW-0472">Membrane</keyword>
<feature type="domain" description="ABC transporter" evidence="6">
    <location>
        <begin position="285"/>
        <end position="545"/>
    </location>
</feature>
<evidence type="ECO:0000256" key="4">
    <source>
        <dbReference type="SAM" id="MobiDB-lite"/>
    </source>
</evidence>
<keyword evidence="3" id="KW-0067">ATP-binding</keyword>
<evidence type="ECO:0000313" key="8">
    <source>
        <dbReference type="Proteomes" id="UP000186817"/>
    </source>
</evidence>
<dbReference type="InterPro" id="IPR003439">
    <property type="entry name" value="ABC_transporter-like_ATP-bd"/>
</dbReference>
<dbReference type="SUPFAM" id="SSF52540">
    <property type="entry name" value="P-loop containing nucleoside triphosphate hydrolases"/>
    <property type="match status" value="2"/>
</dbReference>
<feature type="compositionally biased region" description="Polar residues" evidence="4">
    <location>
        <begin position="1451"/>
        <end position="1465"/>
    </location>
</feature>
<keyword evidence="8" id="KW-1185">Reference proteome</keyword>
<dbReference type="PANTHER" id="PTHR19211">
    <property type="entry name" value="ATP-BINDING TRANSPORT PROTEIN-RELATED"/>
    <property type="match status" value="1"/>
</dbReference>
<dbReference type="InterPro" id="IPR050611">
    <property type="entry name" value="ABCF"/>
</dbReference>
<feature type="region of interest" description="Disordered" evidence="4">
    <location>
        <begin position="1376"/>
        <end position="1465"/>
    </location>
</feature>
<dbReference type="InterPro" id="IPR003593">
    <property type="entry name" value="AAA+_ATPase"/>
</dbReference>
<keyword evidence="5" id="KW-1133">Transmembrane helix</keyword>
<dbReference type="Proteomes" id="UP000186817">
    <property type="component" value="Unassembled WGS sequence"/>
</dbReference>
<accession>A0A1Q9F031</accession>
<dbReference type="SMART" id="SM00382">
    <property type="entry name" value="AAA"/>
    <property type="match status" value="1"/>
</dbReference>
<feature type="compositionally biased region" description="Basic and acidic residues" evidence="4">
    <location>
        <begin position="59"/>
        <end position="81"/>
    </location>
</feature>
<dbReference type="Gene3D" id="3.40.50.300">
    <property type="entry name" value="P-loop containing nucleotide triphosphate hydrolases"/>
    <property type="match status" value="1"/>
</dbReference>
<dbReference type="InterPro" id="IPR027417">
    <property type="entry name" value="P-loop_NTPase"/>
</dbReference>
<dbReference type="CDD" id="cd03221">
    <property type="entry name" value="ABCF_EF-3"/>
    <property type="match status" value="1"/>
</dbReference>
<dbReference type="GO" id="GO:0016887">
    <property type="term" value="F:ATP hydrolysis activity"/>
    <property type="evidence" value="ECO:0007669"/>
    <property type="project" value="InterPro"/>
</dbReference>
<dbReference type="PROSITE" id="PS50893">
    <property type="entry name" value="ABC_TRANSPORTER_2"/>
    <property type="match status" value="1"/>
</dbReference>
<dbReference type="PROSITE" id="PS00211">
    <property type="entry name" value="ABC_TRANSPORTER_1"/>
    <property type="match status" value="1"/>
</dbReference>
<dbReference type="InterPro" id="IPR032781">
    <property type="entry name" value="ABC_tran_Xtn"/>
</dbReference>
<keyword evidence="5" id="KW-0812">Transmembrane</keyword>
<evidence type="ECO:0000256" key="3">
    <source>
        <dbReference type="ARBA" id="ARBA00022840"/>
    </source>
</evidence>
<evidence type="ECO:0000313" key="7">
    <source>
        <dbReference type="EMBL" id="OLQ12952.1"/>
    </source>
</evidence>
<dbReference type="PANTHER" id="PTHR19211:SF95">
    <property type="entry name" value="ABC TRANSPORTER F FAMILY MEMBER 2"/>
    <property type="match status" value="1"/>
</dbReference>
<sequence>MPARARDEITSAVQTIEKPKAEKSTKEAEPLKNGNPKVTAEVSNGANGKSEVTTAPPEEPAKMEEKEPAQEPAKMEDKEAAQEPIEVEEPEAPEEEEVAKEDPEDMKEAEKVAEKMMDMEKEREAAAAPAQAQETEAVDTPPAPKKQAFADILGDVDWDSIDNPAGNRDPDPFSQIGDIHAKAAEVDRKKQDKKKEIGGATKELDREEFYRRQGIDPLYGGRVDTELEDWADDPNYYPEEEEEDEEPVMIKRRSYEVSEKFPGFFGAQVDWTFLQKGDVEGEVTVGIREVAIRLGGRQVLQDASWTVKTGEKLALVGANGCGKTTQLRVLLNQLTPEKGEVVKSPANAKVAILEQSFVDELDPERTLKEELLSALPEQKAILDEKAEVTKALEANPEDPQEQTRLVERLTELTTLEEEYGTYKLDDQLATIKHIAGFLEEDLDRKVGLFSGGWKVRIGVSKLFMGSPDILLLDEPTNHLDLEAVEWIEGFIRSLNSPVVVVTHDREFMNRTCNRVVETVEGMTYSYEGNYTEFIKQKEQKMILWKKKWDLQEKKRKELQDFIKQNRGVQSLANTRQKRMKELEELTQNGIDPPPSFVKRISFRFPEPAKTYRGGALWETLAELKEVSHGYGDDPTAVEWDLLKNCDFQVGPGDKIGIIGGNGRGKPLHLQSSSDVRQGGQTGLRFELPVNLLGCQMPRSLTGTEASHRGAGPMVFRASTSSVTSLHSYLDPELLRGVPLHVCLSGWAKHWSQKEGAMFDVDERSYALGHQIESYDFFLSHDWATGRWLKLLSMMIIFNSRAVIFGYTAFLLFLCFWQRIRLVIFKPLVVFVDKLCIAQHDDELKEKGILGLAGFVDHSKRLTILWSPRYFSRLWCTYEIAAFLRDQVTDEKPLQVMPVKMSVILFLLSFCWHILTICFYVLEHVTDDDTGMLDEILVGAFVAAFLMLTMPIVCYIGIGLMKDIQELPNQLKTFRVQESKCFCCSHNHVHPETGKRIICDRQLVFKTLKRWFGAEGNTLAHLTLPTCRDEEHLDAFNFLVQSDLAPTVLKSVGGDTLPFSYAVYMVSICNVPFLAQYMASWKAEHAAFTSLELAGWTLRKFMDWATLFDDIVSNVANSYRLQEECDVLSLVLAQHPGSIRLSEWRLGFQWSKTRSRILVSFLLVPLLNGLIAACWIPVQVTRVMTAEVSVWPLIPFTALVAITFKLYSSSFVWVEEATEAVTNMVRMVSETSSCEGSERIWKASTTSRNHMSEESAGSQVYQFNAEIRDSLSTNQCSPKHRESRFSNSDDEMDAWTTGDTETMKAPKDSAHHAGLSSVTSVDFAATQASAKAPDASQPIWSVTVIDVAKLPAMKKSEGEMSRGHACNTWSTASIDIPGGLPEYWTDDDDPSSRKSSMDSIRFLPTPPSLSRPSSKVSTAAIERPSRPSSKVSAGNELRANGNPERPPDRATTMITTPPGSPTLCMS</sequence>
<feature type="transmembrane region" description="Helical" evidence="5">
    <location>
        <begin position="790"/>
        <end position="816"/>
    </location>
</feature>
<evidence type="ECO:0000256" key="5">
    <source>
        <dbReference type="SAM" id="Phobius"/>
    </source>
</evidence>
<dbReference type="OrthoDB" id="406529at2759"/>
<gene>
    <name evidence="7" type="primary">ABCF5</name>
    <name evidence="7" type="ORF">AK812_SmicGene3065</name>
</gene>
<keyword evidence="1" id="KW-0677">Repeat</keyword>
<organism evidence="7 8">
    <name type="scientific">Symbiodinium microadriaticum</name>
    <name type="common">Dinoflagellate</name>
    <name type="synonym">Zooxanthella microadriatica</name>
    <dbReference type="NCBI Taxonomy" id="2951"/>
    <lineage>
        <taxon>Eukaryota</taxon>
        <taxon>Sar</taxon>
        <taxon>Alveolata</taxon>
        <taxon>Dinophyceae</taxon>
        <taxon>Suessiales</taxon>
        <taxon>Symbiodiniaceae</taxon>
        <taxon>Symbiodinium</taxon>
    </lineage>
</organism>
<dbReference type="Pfam" id="PF00005">
    <property type="entry name" value="ABC_tran"/>
    <property type="match status" value="1"/>
</dbReference>
<dbReference type="Pfam" id="PF12848">
    <property type="entry name" value="ABC_tran_Xtn"/>
    <property type="match status" value="1"/>
</dbReference>
<feature type="compositionally biased region" description="Acidic residues" evidence="4">
    <location>
        <begin position="85"/>
        <end position="105"/>
    </location>
</feature>
<feature type="compositionally biased region" description="Basic and acidic residues" evidence="4">
    <location>
        <begin position="1300"/>
        <end position="1310"/>
    </location>
</feature>
<dbReference type="EMBL" id="LSRX01000035">
    <property type="protein sequence ID" value="OLQ12952.1"/>
    <property type="molecule type" value="Genomic_DNA"/>
</dbReference>
<dbReference type="FunFam" id="3.40.50.300:FF:000011">
    <property type="entry name" value="Putative ABC transporter ATP-binding component"/>
    <property type="match status" value="1"/>
</dbReference>
<feature type="transmembrane region" description="Helical" evidence="5">
    <location>
        <begin position="1156"/>
        <end position="1177"/>
    </location>
</feature>
<evidence type="ECO:0000256" key="1">
    <source>
        <dbReference type="ARBA" id="ARBA00022737"/>
    </source>
</evidence>
<feature type="transmembrane region" description="Helical" evidence="5">
    <location>
        <begin position="901"/>
        <end position="921"/>
    </location>
</feature>
<feature type="region of interest" description="Disordered" evidence="4">
    <location>
        <begin position="1"/>
        <end position="152"/>
    </location>
</feature>
<keyword evidence="2" id="KW-0547">Nucleotide-binding</keyword>
<comment type="caution">
    <text evidence="7">The sequence shown here is derived from an EMBL/GenBank/DDBJ whole genome shotgun (WGS) entry which is preliminary data.</text>
</comment>
<feature type="transmembrane region" description="Helical" evidence="5">
    <location>
        <begin position="1189"/>
        <end position="1206"/>
    </location>
</feature>
<feature type="compositionally biased region" description="Basic and acidic residues" evidence="4">
    <location>
        <begin position="17"/>
        <end position="30"/>
    </location>
</feature>
<evidence type="ECO:0000256" key="2">
    <source>
        <dbReference type="ARBA" id="ARBA00022741"/>
    </source>
</evidence>
<feature type="compositionally biased region" description="Polar residues" evidence="4">
    <location>
        <begin position="41"/>
        <end position="53"/>
    </location>
</feature>
<name>A0A1Q9F031_SYMMI</name>
<feature type="compositionally biased region" description="Low complexity" evidence="4">
    <location>
        <begin position="126"/>
        <end position="135"/>
    </location>
</feature>
<reference evidence="7 8" key="1">
    <citation type="submission" date="2016-02" db="EMBL/GenBank/DDBJ databases">
        <title>Genome analysis of coral dinoflagellate symbionts highlights evolutionary adaptations to a symbiotic lifestyle.</title>
        <authorList>
            <person name="Aranda M."/>
            <person name="Li Y."/>
            <person name="Liew Y.J."/>
            <person name="Baumgarten S."/>
            <person name="Simakov O."/>
            <person name="Wilson M."/>
            <person name="Piel J."/>
            <person name="Ashoor H."/>
            <person name="Bougouffa S."/>
            <person name="Bajic V.B."/>
            <person name="Ryu T."/>
            <person name="Ravasi T."/>
            <person name="Bayer T."/>
            <person name="Micklem G."/>
            <person name="Kim H."/>
            <person name="Bhak J."/>
            <person name="Lajeunesse T.C."/>
            <person name="Voolstra C.R."/>
        </authorList>
    </citation>
    <scope>NUCLEOTIDE SEQUENCE [LARGE SCALE GENOMIC DNA]</scope>
    <source>
        <strain evidence="7 8">CCMP2467</strain>
    </source>
</reference>
<proteinExistence type="predicted"/>
<feature type="transmembrane region" description="Helical" evidence="5">
    <location>
        <begin position="936"/>
        <end position="957"/>
    </location>
</feature>